<dbReference type="Gene3D" id="3.10.10.10">
    <property type="entry name" value="HIV Type 1 Reverse Transcriptase, subunit A, domain 1"/>
    <property type="match status" value="1"/>
</dbReference>
<evidence type="ECO:0000256" key="3">
    <source>
        <dbReference type="SAM" id="MobiDB-lite"/>
    </source>
</evidence>
<feature type="region of interest" description="Disordered" evidence="3">
    <location>
        <begin position="382"/>
        <end position="410"/>
    </location>
</feature>
<proteinExistence type="predicted"/>
<dbReference type="SUPFAM" id="SSF56672">
    <property type="entry name" value="DNA/RNA polymerases"/>
    <property type="match status" value="1"/>
</dbReference>
<dbReference type="CDD" id="cd01647">
    <property type="entry name" value="RT_LTR"/>
    <property type="match status" value="1"/>
</dbReference>
<dbReference type="InterPro" id="IPR000477">
    <property type="entry name" value="RT_dom"/>
</dbReference>
<evidence type="ECO:0000256" key="2">
    <source>
        <dbReference type="ARBA" id="ARBA00023268"/>
    </source>
</evidence>
<dbReference type="AlphaFoldDB" id="A0AAF5DJ68"/>
<evidence type="ECO:0000313" key="5">
    <source>
        <dbReference type="Proteomes" id="UP000035681"/>
    </source>
</evidence>
<dbReference type="Gene3D" id="1.10.340.70">
    <property type="match status" value="1"/>
</dbReference>
<dbReference type="Pfam" id="PF00078">
    <property type="entry name" value="RVT_1"/>
    <property type="match status" value="1"/>
</dbReference>
<dbReference type="PANTHER" id="PTHR37984:SF5">
    <property type="entry name" value="PROTEIN NYNRIN-LIKE"/>
    <property type="match status" value="1"/>
</dbReference>
<dbReference type="Pfam" id="PF00665">
    <property type="entry name" value="rve"/>
    <property type="match status" value="1"/>
</dbReference>
<dbReference type="Proteomes" id="UP000035681">
    <property type="component" value="Unplaced"/>
</dbReference>
<dbReference type="Gene3D" id="3.30.420.10">
    <property type="entry name" value="Ribonuclease H-like superfamily/Ribonuclease H"/>
    <property type="match status" value="1"/>
</dbReference>
<dbReference type="InterPro" id="IPR041588">
    <property type="entry name" value="Integrase_H2C2"/>
</dbReference>
<dbReference type="InterPro" id="IPR001584">
    <property type="entry name" value="Integrase_cat-core"/>
</dbReference>
<dbReference type="GO" id="GO:0003964">
    <property type="term" value="F:RNA-directed DNA polymerase activity"/>
    <property type="evidence" value="ECO:0007669"/>
    <property type="project" value="UniProtKB-EC"/>
</dbReference>
<protein>
    <recommendedName>
        <fullName evidence="1">RNA-directed DNA polymerase</fullName>
        <ecNumber evidence="1">2.7.7.49</ecNumber>
    </recommendedName>
</protein>
<dbReference type="EC" id="2.7.7.49" evidence="1"/>
<name>A0AAF5DJ68_STRER</name>
<dbReference type="Gene3D" id="3.30.70.270">
    <property type="match status" value="2"/>
</dbReference>
<feature type="domain" description="Integrase catalytic" evidence="4">
    <location>
        <begin position="1193"/>
        <end position="1355"/>
    </location>
</feature>
<keyword evidence="2" id="KW-0511">Multifunctional enzyme</keyword>
<dbReference type="InterPro" id="IPR043128">
    <property type="entry name" value="Rev_trsase/Diguanyl_cyclase"/>
</dbReference>
<dbReference type="InterPro" id="IPR012337">
    <property type="entry name" value="RNaseH-like_sf"/>
</dbReference>
<evidence type="ECO:0000256" key="1">
    <source>
        <dbReference type="ARBA" id="ARBA00012493"/>
    </source>
</evidence>
<evidence type="ECO:0000259" key="4">
    <source>
        <dbReference type="PROSITE" id="PS50994"/>
    </source>
</evidence>
<dbReference type="PANTHER" id="PTHR37984">
    <property type="entry name" value="PROTEIN CBG26694"/>
    <property type="match status" value="1"/>
</dbReference>
<dbReference type="InterPro" id="IPR050951">
    <property type="entry name" value="Retrovirus_Pol_polyprotein"/>
</dbReference>
<dbReference type="PROSITE" id="PS50994">
    <property type="entry name" value="INTEGRASE"/>
    <property type="match status" value="1"/>
</dbReference>
<dbReference type="GO" id="GO:0015074">
    <property type="term" value="P:DNA integration"/>
    <property type="evidence" value="ECO:0007669"/>
    <property type="project" value="InterPro"/>
</dbReference>
<reference evidence="6" key="1">
    <citation type="submission" date="2024-02" db="UniProtKB">
        <authorList>
            <consortium name="WormBaseParasite"/>
        </authorList>
    </citation>
    <scope>IDENTIFICATION</scope>
</reference>
<dbReference type="Pfam" id="PF17921">
    <property type="entry name" value="Integrase_H2C2"/>
    <property type="match status" value="1"/>
</dbReference>
<organism evidence="5 6">
    <name type="scientific">Strongyloides stercoralis</name>
    <name type="common">Threadworm</name>
    <dbReference type="NCBI Taxonomy" id="6248"/>
    <lineage>
        <taxon>Eukaryota</taxon>
        <taxon>Metazoa</taxon>
        <taxon>Ecdysozoa</taxon>
        <taxon>Nematoda</taxon>
        <taxon>Chromadorea</taxon>
        <taxon>Rhabditida</taxon>
        <taxon>Tylenchina</taxon>
        <taxon>Panagrolaimomorpha</taxon>
        <taxon>Strongyloidoidea</taxon>
        <taxon>Strongyloididae</taxon>
        <taxon>Strongyloides</taxon>
    </lineage>
</organism>
<accession>A0AAF5DJ68</accession>
<dbReference type="SUPFAM" id="SSF53098">
    <property type="entry name" value="Ribonuclease H-like"/>
    <property type="match status" value="1"/>
</dbReference>
<dbReference type="InterPro" id="IPR036397">
    <property type="entry name" value="RNaseH_sf"/>
</dbReference>
<evidence type="ECO:0000313" key="6">
    <source>
        <dbReference type="WBParaSite" id="TCONS_00014012.p1"/>
    </source>
</evidence>
<dbReference type="GO" id="GO:0042575">
    <property type="term" value="C:DNA polymerase complex"/>
    <property type="evidence" value="ECO:0007669"/>
    <property type="project" value="UniProtKB-ARBA"/>
</dbReference>
<dbReference type="InterPro" id="IPR043502">
    <property type="entry name" value="DNA/RNA_pol_sf"/>
</dbReference>
<dbReference type="Pfam" id="PF17919">
    <property type="entry name" value="RT_RNaseH_2"/>
    <property type="match status" value="1"/>
</dbReference>
<feature type="compositionally biased region" description="Polar residues" evidence="3">
    <location>
        <begin position="393"/>
        <end position="407"/>
    </location>
</feature>
<dbReference type="InterPro" id="IPR041577">
    <property type="entry name" value="RT_RNaseH_2"/>
</dbReference>
<keyword evidence="5" id="KW-1185">Reference proteome</keyword>
<sequence length="1477" mass="169662">SSYQQVILTILCYINYFDMNNYTNFGYANSTSSSDNYTTDSDTNNVLFVCKIRKFFKRIPIIVVPKPGKALISLFNVTEILEIIYNSRNSIKYCITYQTILNLFMEEYKETLIGDDLISFQTYLNIIENQLAPKNLKCEGEEEIKLLDIYKANSTKDYLREAVANKVVEKVRSLYPAHFPVTAPKQEIAHSEVISIKQKKMNDNLNYAPFASLSAFNGTDWSSWEINFENVLYLMSVRPDGTEINISDKVKLALLKTKISSEVSNDLAHRHWNAVGTYAELSEMLRECYTKKVLSDVELRTKLINLKRGNSDIESFLREIENLARRAHLSSPAASRKALIIAEITGKFDANLQRAVINNGLKEVEEVIEFIVEYENVGKNMENKRNVHKNKNQRSNVQNSSSTTYENPNKRDSKIKCEFCGKPNHTEDICYKKHGKPTIAAINPNVEVKRCFAYGNVNGIKKQRVFFDVGACNSFISNHLAEKLIKYKGLIKNKEDKVNVSWGVPSQSNRVNVSGSLQVNILFKKIIYPLKLYITGDKMMRQEINCDILLGADSYDSIGTVAKKFSERYICLNLEKINMLNYSSLQNLHSIIKINEDVKGLHIENPEFDLKSKEAKEFLLDKYPILKDEERLGCCTIGCCTRSHCVRPHSEPPKFKRYKFNTKCSTNSNQQFYSDKLEEMGIIEVSNTNYISSPMVVPKPNSNEGRPVVDLSDKNHLFEPHRFPSPTFREITKHFWTSIKPFIKYLKYLSKTFSRYLGIWTHKGCRWYVRMPQGYRNASAVFQMILQQILGHLEGVIIYIDDILIFTVDDWSLHLQLIDKVIGALLDHNMSLNLSKCIFGSTKLTYLGFMIGSQGTSINEIAVAPLLNRKFPQSKKELRSFIFAANFYNQFVMNFALIAKPLTDMLSTKVKLREGPLELAAFENLKSAIALAPTLAHPVSGEEFYIESDSSLEGMGAQLYQWHDINGIKQKVPIAFMSKKLSAKSKILPPGYLELRAIITAVRTFEIYIQNEHTTIFTDHKILVTLFSTTQFPLHKTQFCFYLPGKLNGFADYLSRSKSTDTYEEEVEINAQHPQRLIPINAIVENDKPIVPDYLYKLTKDVKVVHDEIFLQLPINKSFKWVKFIPPEEEIEVATRYHSLGHFHPDKAIKHMKRQVYFPCMLTTLKQVYSKCLPCSKVNKSKKKGTAVKMALGSTYPFQHLAVDISGPFTQSRLGNKYLLNTICQFSKFVVSIALPNTTSSTIINSLRQHVFAIFNVPEQLRCDNAKCFTSKEFQMAMEMEGINLEYSVPYYSKSNCLVERSFRTCQEMIAKLITERKLDRTDWDSILHYVIRYYNAAVHESTNESPYFIVFLRDPHHLGWIENTTFSNYADYVDDGMKLMKEAYDMISKFNLNIRMKSKIVEDMKQTPPPQVQKDDLIMVQMPSRDKFAGDYQGPFKVIRLVGNVVHYRRTNRSAASTCHITKIKLFESTLHSSEN</sequence>
<dbReference type="GO" id="GO:0003676">
    <property type="term" value="F:nucleic acid binding"/>
    <property type="evidence" value="ECO:0007669"/>
    <property type="project" value="InterPro"/>
</dbReference>
<dbReference type="WBParaSite" id="TCONS_00014012.p1">
    <property type="protein sequence ID" value="TCONS_00014012.p1"/>
    <property type="gene ID" value="XLOC_009153"/>
</dbReference>